<keyword evidence="3" id="KW-1185">Reference proteome</keyword>
<name>A0AAV1DHW1_OLDCO</name>
<feature type="compositionally biased region" description="Low complexity" evidence="1">
    <location>
        <begin position="156"/>
        <end position="167"/>
    </location>
</feature>
<protein>
    <submittedName>
        <fullName evidence="2">OLC1v1005691C1</fullName>
    </submittedName>
</protein>
<feature type="region of interest" description="Disordered" evidence="1">
    <location>
        <begin position="147"/>
        <end position="167"/>
    </location>
</feature>
<evidence type="ECO:0000256" key="1">
    <source>
        <dbReference type="SAM" id="MobiDB-lite"/>
    </source>
</evidence>
<feature type="region of interest" description="Disordered" evidence="1">
    <location>
        <begin position="1"/>
        <end position="36"/>
    </location>
</feature>
<proteinExistence type="predicted"/>
<dbReference type="EMBL" id="OX459122">
    <property type="protein sequence ID" value="CAI9106513.1"/>
    <property type="molecule type" value="Genomic_DNA"/>
</dbReference>
<sequence length="279" mass="30070">MSMPQSSTTMQSAGQVSMPIQTSAPSGSSLPMNTAPHISAIDSYSTVITDQSTGIGRQSNQQQSNAGSSLFGERSSFLGSYGSPDFQTPSFQSPLFQVPVFHNQGQVDQVPPMTLEMMHQRFTAIEHTMAGQVERFENAFPRLINRSANSGGAGSSGSAVTGSNTATGTAHVEVPPVKMVNNPLYNAIFQPSATDTPIQHVGTRSNNNGSQTVANTTRHGMHSWYYPMVPSQPAFIPPPRNFTFDGHQLPPLSSQYDAPVMMFGTPWGQHMPYQGYQVP</sequence>
<reference evidence="2" key="1">
    <citation type="submission" date="2023-03" db="EMBL/GenBank/DDBJ databases">
        <authorList>
            <person name="Julca I."/>
        </authorList>
    </citation>
    <scope>NUCLEOTIDE SEQUENCE</scope>
</reference>
<dbReference type="AlphaFoldDB" id="A0AAV1DHW1"/>
<dbReference type="Proteomes" id="UP001161247">
    <property type="component" value="Chromosome 5"/>
</dbReference>
<gene>
    <name evidence="2" type="ORF">OLC1_LOCUS14998</name>
</gene>
<evidence type="ECO:0000313" key="2">
    <source>
        <dbReference type="EMBL" id="CAI9106513.1"/>
    </source>
</evidence>
<accession>A0AAV1DHW1</accession>
<evidence type="ECO:0000313" key="3">
    <source>
        <dbReference type="Proteomes" id="UP001161247"/>
    </source>
</evidence>
<feature type="compositionally biased region" description="Low complexity" evidence="1">
    <location>
        <begin position="1"/>
        <end position="12"/>
    </location>
</feature>
<organism evidence="2 3">
    <name type="scientific">Oldenlandia corymbosa var. corymbosa</name>
    <dbReference type="NCBI Taxonomy" id="529605"/>
    <lineage>
        <taxon>Eukaryota</taxon>
        <taxon>Viridiplantae</taxon>
        <taxon>Streptophyta</taxon>
        <taxon>Embryophyta</taxon>
        <taxon>Tracheophyta</taxon>
        <taxon>Spermatophyta</taxon>
        <taxon>Magnoliopsida</taxon>
        <taxon>eudicotyledons</taxon>
        <taxon>Gunneridae</taxon>
        <taxon>Pentapetalae</taxon>
        <taxon>asterids</taxon>
        <taxon>lamiids</taxon>
        <taxon>Gentianales</taxon>
        <taxon>Rubiaceae</taxon>
        <taxon>Rubioideae</taxon>
        <taxon>Spermacoceae</taxon>
        <taxon>Hedyotis-Oldenlandia complex</taxon>
        <taxon>Oldenlandia</taxon>
    </lineage>
</organism>
<feature type="compositionally biased region" description="Polar residues" evidence="1">
    <location>
        <begin position="13"/>
        <end position="32"/>
    </location>
</feature>